<evidence type="ECO:0000313" key="2">
    <source>
        <dbReference type="Proteomes" id="UP001272773"/>
    </source>
</evidence>
<accession>A0ABU4QFF1</accession>
<proteinExistence type="predicted"/>
<sequence>MEKTKLTSTITVKKYRQLKEQRDTHALADMLYERFSERYIEPFRNHEFKHGFSMMASSCLMIESLYCFQRGRKKTGQAGVEVFEEFFEKSTHLKDFIGYGESFYKNIRCGILHQGETYGGWKIRRKGPLFKKTDMVVNATKFLDALDDELNEFTDLLKKSRFHRKPWSGVIRKFDSICDNCNA</sequence>
<name>A0ABU4QFF1_9GAMM</name>
<comment type="caution">
    <text evidence="1">The sequence shown here is derived from an EMBL/GenBank/DDBJ whole genome shotgun (WGS) entry which is preliminary data.</text>
</comment>
<dbReference type="EMBL" id="JAWXXR010000001">
    <property type="protein sequence ID" value="MDX6017728.1"/>
    <property type="molecule type" value="Genomic_DNA"/>
</dbReference>
<dbReference type="RefSeq" id="WP_162206306.1">
    <property type="nucleotide sequence ID" value="NZ_JAWXXR010000001.1"/>
</dbReference>
<evidence type="ECO:0008006" key="3">
    <source>
        <dbReference type="Google" id="ProtNLM"/>
    </source>
</evidence>
<dbReference type="Proteomes" id="UP001272773">
    <property type="component" value="Unassembled WGS sequence"/>
</dbReference>
<organism evidence="1 2">
    <name type="scientific">Shewanella indica</name>
    <dbReference type="NCBI Taxonomy" id="768528"/>
    <lineage>
        <taxon>Bacteria</taxon>
        <taxon>Pseudomonadati</taxon>
        <taxon>Pseudomonadota</taxon>
        <taxon>Gammaproteobacteria</taxon>
        <taxon>Alteromonadales</taxon>
        <taxon>Shewanellaceae</taxon>
        <taxon>Shewanella</taxon>
    </lineage>
</organism>
<dbReference type="GeneID" id="88624955"/>
<protein>
    <recommendedName>
        <fullName evidence="3">Apea-like HEPN domain-containing protein</fullName>
    </recommendedName>
</protein>
<evidence type="ECO:0000313" key="1">
    <source>
        <dbReference type="EMBL" id="MDX6017728.1"/>
    </source>
</evidence>
<keyword evidence="2" id="KW-1185">Reference proteome</keyword>
<reference evidence="1 2" key="1">
    <citation type="submission" date="2023-11" db="EMBL/GenBank/DDBJ databases">
        <title>MicrobeMod: A computational toolkit for identifying prokaryotic methylation and restriction-modification with nanopore sequencing.</title>
        <authorList>
            <person name="Crits-Christoph A."/>
            <person name="Kang S.C."/>
            <person name="Lee H."/>
            <person name="Ostrov N."/>
        </authorList>
    </citation>
    <scope>NUCLEOTIDE SEQUENCE [LARGE SCALE GENOMIC DNA]</scope>
    <source>
        <strain evidence="1 2">ATCC BAA-2732</strain>
    </source>
</reference>
<gene>
    <name evidence="1" type="ORF">SIL79_15565</name>
</gene>